<dbReference type="InterPro" id="IPR036047">
    <property type="entry name" value="F-box-like_dom_sf"/>
</dbReference>
<keyword evidence="4" id="KW-1185">Reference proteome</keyword>
<dbReference type="InterPro" id="IPR017451">
    <property type="entry name" value="F-box-assoc_interact_dom"/>
</dbReference>
<dbReference type="SUPFAM" id="SSF81383">
    <property type="entry name" value="F-box domain"/>
    <property type="match status" value="1"/>
</dbReference>
<protein>
    <recommendedName>
        <fullName evidence="2">F-box domain-containing protein</fullName>
    </recommendedName>
</protein>
<organism evidence="3 4">
    <name type="scientific">Quercus rubra</name>
    <name type="common">Northern red oak</name>
    <name type="synonym">Quercus borealis</name>
    <dbReference type="NCBI Taxonomy" id="3512"/>
    <lineage>
        <taxon>Eukaryota</taxon>
        <taxon>Viridiplantae</taxon>
        <taxon>Streptophyta</taxon>
        <taxon>Embryophyta</taxon>
        <taxon>Tracheophyta</taxon>
        <taxon>Spermatophyta</taxon>
        <taxon>Magnoliopsida</taxon>
        <taxon>eudicotyledons</taxon>
        <taxon>Gunneridae</taxon>
        <taxon>Pentapetalae</taxon>
        <taxon>rosids</taxon>
        <taxon>fabids</taxon>
        <taxon>Fagales</taxon>
        <taxon>Fagaceae</taxon>
        <taxon>Quercus</taxon>
    </lineage>
</organism>
<dbReference type="NCBIfam" id="TIGR01640">
    <property type="entry name" value="F_box_assoc_1"/>
    <property type="match status" value="1"/>
</dbReference>
<dbReference type="PROSITE" id="PS50181">
    <property type="entry name" value="FBOX"/>
    <property type="match status" value="1"/>
</dbReference>
<feature type="region of interest" description="Disordered" evidence="1">
    <location>
        <begin position="1"/>
        <end position="22"/>
    </location>
</feature>
<gene>
    <name evidence="3" type="ORF">RGQ29_023185</name>
</gene>
<dbReference type="InterPro" id="IPR001810">
    <property type="entry name" value="F-box_dom"/>
</dbReference>
<dbReference type="PANTHER" id="PTHR31672">
    <property type="entry name" value="BNACNNG10540D PROTEIN"/>
    <property type="match status" value="1"/>
</dbReference>
<dbReference type="InterPro" id="IPR006527">
    <property type="entry name" value="F-box-assoc_dom_typ1"/>
</dbReference>
<evidence type="ECO:0000259" key="2">
    <source>
        <dbReference type="PROSITE" id="PS50181"/>
    </source>
</evidence>
<evidence type="ECO:0000256" key="1">
    <source>
        <dbReference type="SAM" id="MobiDB-lite"/>
    </source>
</evidence>
<evidence type="ECO:0000313" key="4">
    <source>
        <dbReference type="Proteomes" id="UP001324115"/>
    </source>
</evidence>
<dbReference type="Proteomes" id="UP001324115">
    <property type="component" value="Unassembled WGS sequence"/>
</dbReference>
<dbReference type="SMART" id="SM00256">
    <property type="entry name" value="FBOX"/>
    <property type="match status" value="1"/>
</dbReference>
<feature type="compositionally biased region" description="Basic residues" evidence="1">
    <location>
        <begin position="1"/>
        <end position="10"/>
    </location>
</feature>
<dbReference type="PANTHER" id="PTHR31672:SF13">
    <property type="entry name" value="F-BOX PROTEIN CPR30-LIKE"/>
    <property type="match status" value="1"/>
</dbReference>
<dbReference type="InterPro" id="IPR050796">
    <property type="entry name" value="SCF_F-box_component"/>
</dbReference>
<dbReference type="SUPFAM" id="SSF50965">
    <property type="entry name" value="Galactose oxidase, central domain"/>
    <property type="match status" value="1"/>
</dbReference>
<dbReference type="EMBL" id="JAXUIC010000006">
    <property type="protein sequence ID" value="KAK4585891.1"/>
    <property type="molecule type" value="Genomic_DNA"/>
</dbReference>
<comment type="caution">
    <text evidence="3">The sequence shown here is derived from an EMBL/GenBank/DDBJ whole genome shotgun (WGS) entry which is preliminary data.</text>
</comment>
<dbReference type="InterPro" id="IPR011043">
    <property type="entry name" value="Gal_Oxase/kelch_b-propeller"/>
</dbReference>
<dbReference type="Pfam" id="PF07734">
    <property type="entry name" value="FBA_1"/>
    <property type="match status" value="1"/>
</dbReference>
<evidence type="ECO:0000313" key="3">
    <source>
        <dbReference type="EMBL" id="KAK4585891.1"/>
    </source>
</evidence>
<proteinExistence type="predicted"/>
<accession>A0AAN7F4N9</accession>
<reference evidence="3 4" key="1">
    <citation type="journal article" date="2023" name="G3 (Bethesda)">
        <title>A haplotype-resolved chromosome-scale genome for Quercus rubra L. provides insights into the genetics of adaptive traits for red oak species.</title>
        <authorList>
            <person name="Kapoor B."/>
            <person name="Jenkins J."/>
            <person name="Schmutz J."/>
            <person name="Zhebentyayeva T."/>
            <person name="Kuelheim C."/>
            <person name="Coggeshall M."/>
            <person name="Heim C."/>
            <person name="Lasky J.R."/>
            <person name="Leites L."/>
            <person name="Islam-Faridi N."/>
            <person name="Romero-Severson J."/>
            <person name="DeLeo V.L."/>
            <person name="Lucas S.M."/>
            <person name="Lazic D."/>
            <person name="Gailing O."/>
            <person name="Carlson J."/>
            <person name="Staton M."/>
        </authorList>
    </citation>
    <scope>NUCLEOTIDE SEQUENCE [LARGE SCALE GENOMIC DNA]</scope>
    <source>
        <strain evidence="3">Pseudo-F2</strain>
    </source>
</reference>
<sequence length="385" mass="43881">MNTPPHKHNRRNESPMSQPKFPSESLPDHIIHEILTWLPVKSLIRFRCVSKSWYSTITSRIFINTHLDRAISLFNYNSNNHNGYLLYTPVPMGPPNCRKLLCAGVRNSDGTLTQISSIEIPFYHSRIVGFCNGMLCFASYERICKDLIYLWNPSIRKFKMLDGTSISYTRIALGLAYHSEKNDFKILRIGEKLEPAEAEVYTLSTDSWRRVVISVEGCNGSIDGIDDSPCVFFNGALHCIAYNTHKFILSFDVNDEKFREIMLPRNYLDELDGYLDGFSQNLTVFKGSLALIVFGKARVGNSNKCHIWVMKEYGVVKSWTQKSVAVGWVDSFYGCTDDGELLIEKRNGLLLSFDPESLKENSLGFQFPTWVGFTSNLMESLVLLE</sequence>
<feature type="domain" description="F-box" evidence="2">
    <location>
        <begin position="20"/>
        <end position="65"/>
    </location>
</feature>
<dbReference type="Pfam" id="PF00646">
    <property type="entry name" value="F-box"/>
    <property type="match status" value="1"/>
</dbReference>
<name>A0AAN7F4N9_QUERU</name>
<dbReference type="AlphaFoldDB" id="A0AAN7F4N9"/>
<dbReference type="CDD" id="cd22157">
    <property type="entry name" value="F-box_AtFBW1-like"/>
    <property type="match status" value="1"/>
</dbReference>
<dbReference type="Gene3D" id="1.20.1280.50">
    <property type="match status" value="1"/>
</dbReference>